<organism evidence="3 4">
    <name type="scientific">Dictyostelium firmibasis</name>
    <dbReference type="NCBI Taxonomy" id="79012"/>
    <lineage>
        <taxon>Eukaryota</taxon>
        <taxon>Amoebozoa</taxon>
        <taxon>Evosea</taxon>
        <taxon>Eumycetozoa</taxon>
        <taxon>Dictyostelia</taxon>
        <taxon>Dictyosteliales</taxon>
        <taxon>Dictyosteliaceae</taxon>
        <taxon>Dictyostelium</taxon>
    </lineage>
</organism>
<dbReference type="Gene3D" id="1.50.10.10">
    <property type="match status" value="1"/>
</dbReference>
<gene>
    <name evidence="3" type="ORF">RB653_002937</name>
</gene>
<protein>
    <submittedName>
        <fullName evidence="3">Uncharacterized protein</fullName>
    </submittedName>
</protein>
<dbReference type="InterPro" id="IPR008928">
    <property type="entry name" value="6-hairpin_glycosidase_sf"/>
</dbReference>
<reference evidence="3 4" key="1">
    <citation type="submission" date="2023-11" db="EMBL/GenBank/DDBJ databases">
        <title>Dfirmibasis_genome.</title>
        <authorList>
            <person name="Edelbroek B."/>
            <person name="Kjellin J."/>
            <person name="Jerlstrom-Hultqvist J."/>
            <person name="Soderbom F."/>
        </authorList>
    </citation>
    <scope>NUCLEOTIDE SEQUENCE [LARGE SCALE GENOMIC DNA]</scope>
    <source>
        <strain evidence="3 4">TNS-C-14</strain>
    </source>
</reference>
<feature type="domain" description="Trehalase-like N-terminal" evidence="2">
    <location>
        <begin position="16"/>
        <end position="163"/>
    </location>
</feature>
<dbReference type="InterPro" id="IPR012341">
    <property type="entry name" value="6hp_glycosidase-like_sf"/>
</dbReference>
<dbReference type="InterPro" id="IPR045582">
    <property type="entry name" value="Trehalase-like_N"/>
</dbReference>
<name>A0AAN7TRC6_9MYCE</name>
<dbReference type="PANTHER" id="PTHR31616:SF0">
    <property type="entry name" value="GLUCAN 1,4-ALPHA-GLUCOSIDASE"/>
    <property type="match status" value="1"/>
</dbReference>
<sequence>MSGQEYEINGVCEAYPLIENHGVIGNMLTSALISIHADINFMCWPHFDSPAMFCSLLDSEKGGHWRIAPETLKSKCKQTKTKQSYWPDTNVLQSRFHLVESVVSIVDYMPVVDGKGLKWLVRKVKGIRGKLEMKMTFKPTFNFALDKHKMEKTEFGYNIQSEPTKINLDLISKAPMTFTNDKNGGFLESIFTIKENDVMVFILKESFDSMDLFPKHLYRVPEDIGKLENELFMGTIFYWQKWLEKCTYKGRWREIVERSALCLKLMTFAPTGAIIASPTCSLPEGLGGPRNWDYRYAWLRDSSFSVYGLIRIGFIEEAHAFMKWLESRCAEAVYDDPNRSMPVRIMYSIHGDDKIPEYTLNHLSGYRDSKPVRVGNDAINQVQMDIFGEFMDSIYLSNKYGSLVSYDFWLHIRKMVDWVADNYQTKDEGIWEVRSGKQHFTYSKIMCWVALDRGLRLADRRSFPAPRDKWTKIRDTIYEEIQEKGFNKEIKTFTQFYGSKTLDASTLIMSLVFFMAPSDPRNIATLEAILKPVENGGLVANSLVFRYNLTHGHDDHIATDGLDGEEGTFNICTFWLIESLTRASVVNKEYLVKARLMFDEMLGYANHLGLFSEEIGVGGEALGNFPQAFTHLSLISAAFNLDKVLSGKNSSNS</sequence>
<dbReference type="PANTHER" id="PTHR31616">
    <property type="entry name" value="TREHALASE"/>
    <property type="match status" value="1"/>
</dbReference>
<dbReference type="GO" id="GO:0005975">
    <property type="term" value="P:carbohydrate metabolic process"/>
    <property type="evidence" value="ECO:0007669"/>
    <property type="project" value="InterPro"/>
</dbReference>
<accession>A0AAN7TRC6</accession>
<dbReference type="Pfam" id="PF00723">
    <property type="entry name" value="Glyco_hydro_15"/>
    <property type="match status" value="1"/>
</dbReference>
<evidence type="ECO:0000313" key="3">
    <source>
        <dbReference type="EMBL" id="KAK5577989.1"/>
    </source>
</evidence>
<dbReference type="GO" id="GO:0004553">
    <property type="term" value="F:hydrolase activity, hydrolyzing O-glycosyl compounds"/>
    <property type="evidence" value="ECO:0007669"/>
    <property type="project" value="TreeGrafter"/>
</dbReference>
<evidence type="ECO:0000259" key="1">
    <source>
        <dbReference type="Pfam" id="PF00723"/>
    </source>
</evidence>
<dbReference type="EMBL" id="JAVFKY010000004">
    <property type="protein sequence ID" value="KAK5577989.1"/>
    <property type="molecule type" value="Genomic_DNA"/>
</dbReference>
<proteinExistence type="predicted"/>
<feature type="domain" description="GH15-like" evidence="1">
    <location>
        <begin position="253"/>
        <end position="638"/>
    </location>
</feature>
<evidence type="ECO:0000259" key="2">
    <source>
        <dbReference type="Pfam" id="PF19291"/>
    </source>
</evidence>
<dbReference type="SUPFAM" id="SSF48208">
    <property type="entry name" value="Six-hairpin glycosidases"/>
    <property type="match status" value="1"/>
</dbReference>
<dbReference type="InterPro" id="IPR011613">
    <property type="entry name" value="GH15-like"/>
</dbReference>
<evidence type="ECO:0000313" key="4">
    <source>
        <dbReference type="Proteomes" id="UP001344447"/>
    </source>
</evidence>
<dbReference type="Pfam" id="PF19291">
    <property type="entry name" value="TREH_N"/>
    <property type="match status" value="1"/>
</dbReference>
<keyword evidence="4" id="KW-1185">Reference proteome</keyword>
<dbReference type="AlphaFoldDB" id="A0AAN7TRC6"/>
<comment type="caution">
    <text evidence="3">The sequence shown here is derived from an EMBL/GenBank/DDBJ whole genome shotgun (WGS) entry which is preliminary data.</text>
</comment>
<dbReference type="Proteomes" id="UP001344447">
    <property type="component" value="Unassembled WGS sequence"/>
</dbReference>